<dbReference type="AlphaFoldDB" id="A0A835XSV2"/>
<gene>
    <name evidence="3" type="ORF">HYH03_015865</name>
</gene>
<dbReference type="InterPro" id="IPR032675">
    <property type="entry name" value="LRR_dom_sf"/>
</dbReference>
<reference evidence="3" key="1">
    <citation type="journal article" date="2020" name="bioRxiv">
        <title>Comparative genomics of Chlamydomonas.</title>
        <authorList>
            <person name="Craig R.J."/>
            <person name="Hasan A.R."/>
            <person name="Ness R.W."/>
            <person name="Keightley P.D."/>
        </authorList>
    </citation>
    <scope>NUCLEOTIDE SEQUENCE</scope>
    <source>
        <strain evidence="3">CCAP 11/70</strain>
    </source>
</reference>
<evidence type="ECO:0000313" key="3">
    <source>
        <dbReference type="EMBL" id="KAG2485374.1"/>
    </source>
</evidence>
<organism evidence="3 4">
    <name type="scientific">Edaphochlamys debaryana</name>
    <dbReference type="NCBI Taxonomy" id="47281"/>
    <lineage>
        <taxon>Eukaryota</taxon>
        <taxon>Viridiplantae</taxon>
        <taxon>Chlorophyta</taxon>
        <taxon>core chlorophytes</taxon>
        <taxon>Chlorophyceae</taxon>
        <taxon>CS clade</taxon>
        <taxon>Chlamydomonadales</taxon>
        <taxon>Chlamydomonadales incertae sedis</taxon>
        <taxon>Edaphochlamys</taxon>
    </lineage>
</organism>
<evidence type="ECO:0000256" key="2">
    <source>
        <dbReference type="SAM" id="MobiDB-lite"/>
    </source>
</evidence>
<proteinExistence type="predicted"/>
<dbReference type="Proteomes" id="UP000612055">
    <property type="component" value="Unassembled WGS sequence"/>
</dbReference>
<feature type="region of interest" description="Disordered" evidence="2">
    <location>
        <begin position="528"/>
        <end position="599"/>
    </location>
</feature>
<dbReference type="GO" id="GO:0005930">
    <property type="term" value="C:axoneme"/>
    <property type="evidence" value="ECO:0007669"/>
    <property type="project" value="UniProtKB-SubCell"/>
</dbReference>
<evidence type="ECO:0000313" key="4">
    <source>
        <dbReference type="Proteomes" id="UP000612055"/>
    </source>
</evidence>
<feature type="compositionally biased region" description="Acidic residues" evidence="2">
    <location>
        <begin position="534"/>
        <end position="548"/>
    </location>
</feature>
<feature type="compositionally biased region" description="Low complexity" evidence="2">
    <location>
        <begin position="568"/>
        <end position="577"/>
    </location>
</feature>
<name>A0A835XSV2_9CHLO</name>
<protein>
    <recommendedName>
        <fullName evidence="5">F-box domain-containing protein</fullName>
    </recommendedName>
</protein>
<dbReference type="SUPFAM" id="SSF52047">
    <property type="entry name" value="RNI-like"/>
    <property type="match status" value="1"/>
</dbReference>
<evidence type="ECO:0008006" key="5">
    <source>
        <dbReference type="Google" id="ProtNLM"/>
    </source>
</evidence>
<accession>A0A835XSV2</accession>
<evidence type="ECO:0000256" key="1">
    <source>
        <dbReference type="ARBA" id="ARBA00004430"/>
    </source>
</evidence>
<comment type="caution">
    <text evidence="3">The sequence shown here is derived from an EMBL/GenBank/DDBJ whole genome shotgun (WGS) entry which is preliminary data.</text>
</comment>
<dbReference type="Gene3D" id="3.80.10.10">
    <property type="entry name" value="Ribonuclease Inhibitor"/>
    <property type="match status" value="1"/>
</dbReference>
<feature type="region of interest" description="Disordered" evidence="2">
    <location>
        <begin position="641"/>
        <end position="696"/>
    </location>
</feature>
<comment type="subcellular location">
    <subcellularLocation>
        <location evidence="1">Cytoplasm</location>
        <location evidence="1">Cytoskeleton</location>
        <location evidence="1">Cilium axoneme</location>
    </subcellularLocation>
</comment>
<dbReference type="EMBL" id="JAEHOE010000130">
    <property type="protein sequence ID" value="KAG2485374.1"/>
    <property type="molecule type" value="Genomic_DNA"/>
</dbReference>
<keyword evidence="4" id="KW-1185">Reference proteome</keyword>
<sequence>MADTSQQLGCAASWSFGDVLRILPSAARATLWRALKHFSCLESARSSCRALRELVDGQTSSVGITLRDLNPAELVAAFHEGAWLVRRPNCTKVSLSCEDPSALLVPFATAPAASYRAITELKVDFHGLGPLPGGTLLGLTSRLPGLTSLDISSPPPAPDCALERKLASYALSLLPNLANLTLNDSHYVPLIPDNLASQLTSLSVDALEDPSTRPTSAELATVLSKMTALRELDVGVSWQCPFGPEDVRQLLDAVPRTSLRTLALYPVGEDANDLRCTYAGGFLDTVEIKNEISADLLYTNLSSILGTAVRRSSAMGPRLRLLKIGLVEADGVPDPDSAAELYARCESTQLRDSMYGFADMETILSIVGRLGVPERLSAAAGRGGDLVVLRGPLVRSLIGVPRVLQGWLKEVGASAAAALGLPQGIHRYRVLPSAGTVLAQAVTPSGPGAVAEAARLLGGTSSDGGGGVAMVEAVPSGLLWHMAVLQVLQALWDGEVEGDSGAVGGRTMQKWRGTGQAVQAWIVVDGEAGAQGTAEEEVKEEADEEVDEAGLGGPISAPQPLPPPWTHAAGTEADAAGASGGEMGPGPQPHASSAPQPPAPTSALAWLCAVWALSPAGSEAFLESLGLITPLEAAEVAAAGDSRRLSAPSAANGPARSELASEASFGGWGSGGEAEDLGGEAEVGSPCTGTAVEEAD</sequence>